<dbReference type="PANTHER" id="PTHR11328:SF24">
    <property type="entry name" value="MAJOR FACILITATOR SUPERFAMILY (MFS) PROFILE DOMAIN-CONTAINING PROTEIN"/>
    <property type="match status" value="1"/>
</dbReference>
<keyword evidence="10" id="KW-1185">Reference proteome</keyword>
<evidence type="ECO:0000313" key="10">
    <source>
        <dbReference type="Proteomes" id="UP001198830"/>
    </source>
</evidence>
<dbReference type="Pfam" id="PF13347">
    <property type="entry name" value="MFS_2"/>
    <property type="match status" value="1"/>
</dbReference>
<feature type="transmembrane region" description="Helical" evidence="8">
    <location>
        <begin position="394"/>
        <end position="414"/>
    </location>
</feature>
<comment type="caution">
    <text evidence="9">The sequence shown here is derived from an EMBL/GenBank/DDBJ whole genome shotgun (WGS) entry which is preliminary data.</text>
</comment>
<evidence type="ECO:0000256" key="2">
    <source>
        <dbReference type="ARBA" id="ARBA00009617"/>
    </source>
</evidence>
<accession>A0ABS8H5G6</accession>
<evidence type="ECO:0000256" key="4">
    <source>
        <dbReference type="ARBA" id="ARBA00022475"/>
    </source>
</evidence>
<dbReference type="Proteomes" id="UP001198830">
    <property type="component" value="Unassembled WGS sequence"/>
</dbReference>
<gene>
    <name evidence="9" type="ORF">LL253_13955</name>
</gene>
<name>A0ABS8H5G6_9SPHN</name>
<feature type="transmembrane region" description="Helical" evidence="8">
    <location>
        <begin position="103"/>
        <end position="121"/>
    </location>
</feature>
<evidence type="ECO:0000256" key="7">
    <source>
        <dbReference type="ARBA" id="ARBA00023136"/>
    </source>
</evidence>
<feature type="transmembrane region" description="Helical" evidence="8">
    <location>
        <begin position="355"/>
        <end position="379"/>
    </location>
</feature>
<dbReference type="InterPro" id="IPR036259">
    <property type="entry name" value="MFS_trans_sf"/>
</dbReference>
<feature type="transmembrane region" description="Helical" evidence="8">
    <location>
        <begin position="256"/>
        <end position="278"/>
    </location>
</feature>
<comment type="similarity">
    <text evidence="2">Belongs to the sodium:galactoside symporter (TC 2.A.2) family.</text>
</comment>
<protein>
    <submittedName>
        <fullName evidence="9">MFS transporter</fullName>
    </submittedName>
</protein>
<feature type="transmembrane region" description="Helical" evidence="8">
    <location>
        <begin position="229"/>
        <end position="250"/>
    </location>
</feature>
<feature type="transmembrane region" description="Helical" evidence="8">
    <location>
        <begin position="79"/>
        <end position="97"/>
    </location>
</feature>
<evidence type="ECO:0000256" key="6">
    <source>
        <dbReference type="ARBA" id="ARBA00022989"/>
    </source>
</evidence>
<keyword evidence="6 8" id="KW-1133">Transmembrane helix</keyword>
<dbReference type="InterPro" id="IPR039672">
    <property type="entry name" value="MFS_2"/>
</dbReference>
<dbReference type="PANTHER" id="PTHR11328">
    <property type="entry name" value="MAJOR FACILITATOR SUPERFAMILY DOMAIN-CONTAINING PROTEIN"/>
    <property type="match status" value="1"/>
</dbReference>
<evidence type="ECO:0000256" key="8">
    <source>
        <dbReference type="SAM" id="Phobius"/>
    </source>
</evidence>
<feature type="transmembrane region" description="Helical" evidence="8">
    <location>
        <begin position="314"/>
        <end position="334"/>
    </location>
</feature>
<keyword evidence="7 8" id="KW-0472">Membrane</keyword>
<reference evidence="9 10" key="1">
    <citation type="submission" date="2021-10" db="EMBL/GenBank/DDBJ databases">
        <title>The diversity and Nitrogen Metabolism of Culturable Nitrate-Utilizing Bacteria Within the Oxygen Minimum Zone of the Changjiang (Yangtze River)Estuary.</title>
        <authorList>
            <person name="Zhang D."/>
            <person name="Zheng J."/>
            <person name="Liu S."/>
            <person name="He W."/>
        </authorList>
    </citation>
    <scope>NUCLEOTIDE SEQUENCE [LARGE SCALE GENOMIC DNA]</scope>
    <source>
        <strain evidence="9 10">FXH275-2</strain>
    </source>
</reference>
<dbReference type="EMBL" id="JAJGNP010000012">
    <property type="protein sequence ID" value="MCC4233787.1"/>
    <property type="molecule type" value="Genomic_DNA"/>
</dbReference>
<dbReference type="RefSeq" id="WP_228227567.1">
    <property type="nucleotide sequence ID" value="NZ_JAJGNP010000012.1"/>
</dbReference>
<evidence type="ECO:0000256" key="1">
    <source>
        <dbReference type="ARBA" id="ARBA00004651"/>
    </source>
</evidence>
<evidence type="ECO:0000256" key="3">
    <source>
        <dbReference type="ARBA" id="ARBA00022448"/>
    </source>
</evidence>
<feature type="transmembrane region" description="Helical" evidence="8">
    <location>
        <begin position="175"/>
        <end position="195"/>
    </location>
</feature>
<keyword evidence="5 8" id="KW-0812">Transmembrane</keyword>
<dbReference type="PROSITE" id="PS00872">
    <property type="entry name" value="NA_GALACTOSIDE_SYMP"/>
    <property type="match status" value="1"/>
</dbReference>
<evidence type="ECO:0000313" key="9">
    <source>
        <dbReference type="EMBL" id="MCC4233787.1"/>
    </source>
</evidence>
<evidence type="ECO:0000256" key="5">
    <source>
        <dbReference type="ARBA" id="ARBA00022692"/>
    </source>
</evidence>
<sequence>MRIGRLELAAFTLPVLLFQAIELTWRAYLPRFLNQDVGIALGAVGALLLGARLLDAMADPLLGWISDTVRTPFGRRRPWMVFGATLVPFGALLLFLAPTDASMTMIVAASLLLHIGYSFIITPHGGWGLELSDDRHQRTRIMGAKVWFAVVGSLGLLAFLALLERGFAVPLRLEMALLGWAIAVLAPLTVLVVILRFPERPAPDGAGQAGGPMMLIRAMLTNGDMRRILLLYIVTGAADAAAASIFLFLAEDGLGLKGWSATLLMIQPVMALLTLPLWSRLSVRIGRKRVLMIAYATQALAAPLLFLVPAGQPVLFGAFLVLRALGWGVDYMLLRAMIADVADEGDRGASRFSASYYGVSSITLKIAMGLGGAGGLWLIDLAGRAIWPGGGDLILRMAFAAPAMLAALIALPLLNGGRQMVPHAGTLQADA</sequence>
<organism evidence="9 10">
    <name type="scientific">Sphingobium soli</name>
    <dbReference type="NCBI Taxonomy" id="1591116"/>
    <lineage>
        <taxon>Bacteria</taxon>
        <taxon>Pseudomonadati</taxon>
        <taxon>Pseudomonadota</taxon>
        <taxon>Alphaproteobacteria</taxon>
        <taxon>Sphingomonadales</taxon>
        <taxon>Sphingomonadaceae</taxon>
        <taxon>Sphingobium</taxon>
    </lineage>
</organism>
<proteinExistence type="inferred from homology"/>
<keyword evidence="3" id="KW-0813">Transport</keyword>
<dbReference type="InterPro" id="IPR018043">
    <property type="entry name" value="Na/Gal_symport_CS"/>
</dbReference>
<keyword evidence="4" id="KW-1003">Cell membrane</keyword>
<feature type="transmembrane region" description="Helical" evidence="8">
    <location>
        <begin position="36"/>
        <end position="58"/>
    </location>
</feature>
<dbReference type="SUPFAM" id="SSF103473">
    <property type="entry name" value="MFS general substrate transporter"/>
    <property type="match status" value="1"/>
</dbReference>
<feature type="transmembrane region" description="Helical" evidence="8">
    <location>
        <begin position="142"/>
        <end position="163"/>
    </location>
</feature>
<comment type="subcellular location">
    <subcellularLocation>
        <location evidence="1">Cell membrane</location>
        <topology evidence="1">Multi-pass membrane protein</topology>
    </subcellularLocation>
</comment>
<dbReference type="Gene3D" id="1.20.1250.20">
    <property type="entry name" value="MFS general substrate transporter like domains"/>
    <property type="match status" value="2"/>
</dbReference>
<feature type="transmembrane region" description="Helical" evidence="8">
    <location>
        <begin position="290"/>
        <end position="308"/>
    </location>
</feature>